<dbReference type="GO" id="GO:0032993">
    <property type="term" value="C:protein-DNA complex"/>
    <property type="evidence" value="ECO:0007669"/>
    <property type="project" value="TreeGrafter"/>
</dbReference>
<evidence type="ECO:0000259" key="5">
    <source>
        <dbReference type="PROSITE" id="PS50931"/>
    </source>
</evidence>
<dbReference type="RefSeq" id="WP_103787470.1">
    <property type="nucleotide sequence ID" value="NZ_PQVF01000001.1"/>
</dbReference>
<feature type="domain" description="HTH lysR-type" evidence="5">
    <location>
        <begin position="1"/>
        <end position="58"/>
    </location>
</feature>
<dbReference type="PRINTS" id="PR00039">
    <property type="entry name" value="HTHLYSR"/>
</dbReference>
<keyword evidence="2" id="KW-0805">Transcription regulation</keyword>
<accession>A0A2S5AAV0</accession>
<reference evidence="6 7" key="1">
    <citation type="submission" date="2018-01" db="EMBL/GenBank/DDBJ databases">
        <authorList>
            <person name="Gaut B.S."/>
            <person name="Morton B.R."/>
            <person name="Clegg M.T."/>
            <person name="Duvall M.R."/>
        </authorList>
    </citation>
    <scope>NUCLEOTIDE SEQUENCE [LARGE SCALE GENOMIC DNA]</scope>
    <source>
        <strain evidence="6 7">HR-AV</strain>
    </source>
</reference>
<dbReference type="EMBL" id="PQVF01000001">
    <property type="protein sequence ID" value="POY39367.1"/>
    <property type="molecule type" value="Genomic_DNA"/>
</dbReference>
<sequence>MELRHIKYFLALAEELSFIKAADKLFISQPPLSRQIKELEDELGTRLFHRNNKRVELTEAGKYFEKEARQLLQSLERIALKTQKIGNNISGEFRIAYISSTFSGHITELIKYLSAQYPYVNFRLYEVSTSRQIAALEQGKLDLGIIRGPLKSPHLRIEQWFQDSFSLVFNMHRIKITTEEEMRSLSNETFIFFNKDHSPYYYETLLQLCAAYGFEPRVTHESNNVNSILQLISDGLGSSILPTSFVKNNQLPDVGHIEITAANQFSEVLLAYFKDNLSEITEKAISFLQGKITE</sequence>
<dbReference type="GO" id="GO:0003700">
    <property type="term" value="F:DNA-binding transcription factor activity"/>
    <property type="evidence" value="ECO:0007669"/>
    <property type="project" value="InterPro"/>
</dbReference>
<gene>
    <name evidence="6" type="ORF">C3K47_02395</name>
</gene>
<dbReference type="PANTHER" id="PTHR30346">
    <property type="entry name" value="TRANSCRIPTIONAL DUAL REGULATOR HCAR-RELATED"/>
    <property type="match status" value="1"/>
</dbReference>
<evidence type="ECO:0000256" key="2">
    <source>
        <dbReference type="ARBA" id="ARBA00023015"/>
    </source>
</evidence>
<dbReference type="InterPro" id="IPR005119">
    <property type="entry name" value="LysR_subst-bd"/>
</dbReference>
<dbReference type="CDD" id="cd08414">
    <property type="entry name" value="PBP2_LTTR_aromatics_like"/>
    <property type="match status" value="1"/>
</dbReference>
<dbReference type="OrthoDB" id="9803735at2"/>
<evidence type="ECO:0000256" key="1">
    <source>
        <dbReference type="ARBA" id="ARBA00009437"/>
    </source>
</evidence>
<dbReference type="Pfam" id="PF00126">
    <property type="entry name" value="HTH_1"/>
    <property type="match status" value="1"/>
</dbReference>
<dbReference type="Proteomes" id="UP000236893">
    <property type="component" value="Unassembled WGS sequence"/>
</dbReference>
<dbReference type="SUPFAM" id="SSF46785">
    <property type="entry name" value="Winged helix' DNA-binding domain"/>
    <property type="match status" value="1"/>
</dbReference>
<dbReference type="InterPro" id="IPR000847">
    <property type="entry name" value="LysR_HTH_N"/>
</dbReference>
<organism evidence="6 7">
    <name type="scientific">Solitalea longa</name>
    <dbReference type="NCBI Taxonomy" id="2079460"/>
    <lineage>
        <taxon>Bacteria</taxon>
        <taxon>Pseudomonadati</taxon>
        <taxon>Bacteroidota</taxon>
        <taxon>Sphingobacteriia</taxon>
        <taxon>Sphingobacteriales</taxon>
        <taxon>Sphingobacteriaceae</taxon>
        <taxon>Solitalea</taxon>
    </lineage>
</organism>
<dbReference type="GO" id="GO:0003677">
    <property type="term" value="F:DNA binding"/>
    <property type="evidence" value="ECO:0007669"/>
    <property type="project" value="UniProtKB-KW"/>
</dbReference>
<dbReference type="Gene3D" id="3.40.190.10">
    <property type="entry name" value="Periplasmic binding protein-like II"/>
    <property type="match status" value="2"/>
</dbReference>
<evidence type="ECO:0000256" key="4">
    <source>
        <dbReference type="ARBA" id="ARBA00023163"/>
    </source>
</evidence>
<name>A0A2S5AAV0_9SPHI</name>
<keyword evidence="3" id="KW-0238">DNA-binding</keyword>
<protein>
    <submittedName>
        <fullName evidence="6">LysR family transcriptional regulator</fullName>
    </submittedName>
</protein>
<dbReference type="AlphaFoldDB" id="A0A2S5AAV0"/>
<evidence type="ECO:0000313" key="7">
    <source>
        <dbReference type="Proteomes" id="UP000236893"/>
    </source>
</evidence>
<dbReference type="PANTHER" id="PTHR30346:SF17">
    <property type="entry name" value="LYSR FAMILY TRANSCRIPTIONAL REGULATOR"/>
    <property type="match status" value="1"/>
</dbReference>
<dbReference type="FunFam" id="1.10.10.10:FF:000001">
    <property type="entry name" value="LysR family transcriptional regulator"/>
    <property type="match status" value="1"/>
</dbReference>
<keyword evidence="7" id="KW-1185">Reference proteome</keyword>
<dbReference type="Gene3D" id="1.10.10.10">
    <property type="entry name" value="Winged helix-like DNA-binding domain superfamily/Winged helix DNA-binding domain"/>
    <property type="match status" value="1"/>
</dbReference>
<keyword evidence="4" id="KW-0804">Transcription</keyword>
<dbReference type="PROSITE" id="PS50931">
    <property type="entry name" value="HTH_LYSR"/>
    <property type="match status" value="1"/>
</dbReference>
<comment type="similarity">
    <text evidence="1">Belongs to the LysR transcriptional regulatory family.</text>
</comment>
<dbReference type="InterPro" id="IPR036388">
    <property type="entry name" value="WH-like_DNA-bd_sf"/>
</dbReference>
<dbReference type="InterPro" id="IPR036390">
    <property type="entry name" value="WH_DNA-bd_sf"/>
</dbReference>
<proteinExistence type="inferred from homology"/>
<evidence type="ECO:0000256" key="3">
    <source>
        <dbReference type="ARBA" id="ARBA00023125"/>
    </source>
</evidence>
<dbReference type="Pfam" id="PF03466">
    <property type="entry name" value="LysR_substrate"/>
    <property type="match status" value="1"/>
</dbReference>
<evidence type="ECO:0000313" key="6">
    <source>
        <dbReference type="EMBL" id="POY39367.1"/>
    </source>
</evidence>
<comment type="caution">
    <text evidence="6">The sequence shown here is derived from an EMBL/GenBank/DDBJ whole genome shotgun (WGS) entry which is preliminary data.</text>
</comment>
<dbReference type="SUPFAM" id="SSF53850">
    <property type="entry name" value="Periplasmic binding protein-like II"/>
    <property type="match status" value="1"/>
</dbReference>